<dbReference type="PROSITE" id="PS00374">
    <property type="entry name" value="MGMT"/>
    <property type="match status" value="1"/>
</dbReference>
<dbReference type="Gene3D" id="1.10.10.10">
    <property type="entry name" value="Winged helix-like DNA-binding domain superfamily/Winged helix DNA-binding domain"/>
    <property type="match status" value="1"/>
</dbReference>
<keyword evidence="5 8" id="KW-0227">DNA damage</keyword>
<dbReference type="EMBL" id="JAUHMF010000002">
    <property type="protein sequence ID" value="MDT8898903.1"/>
    <property type="molecule type" value="Genomic_DNA"/>
</dbReference>
<dbReference type="InterPro" id="IPR036217">
    <property type="entry name" value="MethylDNA_cys_MeTrfase_DNAb"/>
</dbReference>
<keyword evidence="2 8" id="KW-0963">Cytoplasm</keyword>
<comment type="miscellaneous">
    <text evidence="8">This enzyme catalyzes only one turnover and therefore is not strictly catalytic. According to one definition, an enzyme is a biocatalyst that acts repeatedly and over many reaction cycles.</text>
</comment>
<proteinExistence type="inferred from homology"/>
<evidence type="ECO:0000256" key="6">
    <source>
        <dbReference type="ARBA" id="ARBA00023204"/>
    </source>
</evidence>
<comment type="catalytic activity">
    <reaction evidence="1 8">
        <text>a 4-O-methyl-thymidine in DNA + L-cysteinyl-[protein] = a thymidine in DNA + S-methyl-L-cysteinyl-[protein]</text>
        <dbReference type="Rhea" id="RHEA:53428"/>
        <dbReference type="Rhea" id="RHEA-COMP:10131"/>
        <dbReference type="Rhea" id="RHEA-COMP:10132"/>
        <dbReference type="Rhea" id="RHEA-COMP:13555"/>
        <dbReference type="Rhea" id="RHEA-COMP:13556"/>
        <dbReference type="ChEBI" id="CHEBI:29950"/>
        <dbReference type="ChEBI" id="CHEBI:82612"/>
        <dbReference type="ChEBI" id="CHEBI:137386"/>
        <dbReference type="ChEBI" id="CHEBI:137387"/>
        <dbReference type="EC" id="2.1.1.63"/>
    </reaction>
</comment>
<feature type="active site" description="Nucleophile; methyl group acceptor" evidence="8">
    <location>
        <position position="145"/>
    </location>
</feature>
<dbReference type="InterPro" id="IPR036631">
    <property type="entry name" value="MGMT_N_sf"/>
</dbReference>
<comment type="catalytic activity">
    <reaction evidence="7 8">
        <text>a 6-O-methyl-2'-deoxyguanosine in DNA + L-cysteinyl-[protein] = S-methyl-L-cysteinyl-[protein] + a 2'-deoxyguanosine in DNA</text>
        <dbReference type="Rhea" id="RHEA:24000"/>
        <dbReference type="Rhea" id="RHEA-COMP:10131"/>
        <dbReference type="Rhea" id="RHEA-COMP:10132"/>
        <dbReference type="Rhea" id="RHEA-COMP:11367"/>
        <dbReference type="Rhea" id="RHEA-COMP:11368"/>
        <dbReference type="ChEBI" id="CHEBI:29950"/>
        <dbReference type="ChEBI" id="CHEBI:82612"/>
        <dbReference type="ChEBI" id="CHEBI:85445"/>
        <dbReference type="ChEBI" id="CHEBI:85448"/>
        <dbReference type="EC" id="2.1.1.63"/>
    </reaction>
</comment>
<evidence type="ECO:0000256" key="3">
    <source>
        <dbReference type="ARBA" id="ARBA00022603"/>
    </source>
</evidence>
<dbReference type="SUPFAM" id="SSF46767">
    <property type="entry name" value="Methylated DNA-protein cysteine methyltransferase, C-terminal domain"/>
    <property type="match status" value="1"/>
</dbReference>
<dbReference type="InterPro" id="IPR014048">
    <property type="entry name" value="MethylDNA_cys_MeTrfase_DNA-bd"/>
</dbReference>
<dbReference type="InterPro" id="IPR001497">
    <property type="entry name" value="MethylDNA_cys_MeTrfase_AS"/>
</dbReference>
<dbReference type="PANTHER" id="PTHR10815">
    <property type="entry name" value="METHYLATED-DNA--PROTEIN-CYSTEINE METHYLTRANSFERASE"/>
    <property type="match status" value="1"/>
</dbReference>
<dbReference type="PANTHER" id="PTHR10815:SF5">
    <property type="entry name" value="METHYLATED-DNA--PROTEIN-CYSTEINE METHYLTRANSFERASE"/>
    <property type="match status" value="1"/>
</dbReference>
<comment type="caution">
    <text evidence="10">The sequence shown here is derived from an EMBL/GenBank/DDBJ whole genome shotgun (WGS) entry which is preliminary data.</text>
</comment>
<dbReference type="RefSeq" id="WP_315625574.1">
    <property type="nucleotide sequence ID" value="NZ_JAUHMF010000002.1"/>
</dbReference>
<dbReference type="Pfam" id="PF01035">
    <property type="entry name" value="DNA_binding_1"/>
    <property type="match status" value="1"/>
</dbReference>
<dbReference type="GO" id="GO:0003908">
    <property type="term" value="F:methylated-DNA-[protein]-cysteine S-methyltransferase activity"/>
    <property type="evidence" value="ECO:0007669"/>
    <property type="project" value="UniProtKB-EC"/>
</dbReference>
<evidence type="ECO:0000256" key="1">
    <source>
        <dbReference type="ARBA" id="ARBA00001286"/>
    </source>
</evidence>
<keyword evidence="4 8" id="KW-0808">Transferase</keyword>
<keyword evidence="6 8" id="KW-0234">DNA repair</keyword>
<protein>
    <recommendedName>
        <fullName evidence="8">Methylated-DNA--protein-cysteine methyltransferase</fullName>
        <ecNumber evidence="8">2.1.1.63</ecNumber>
    </recommendedName>
    <alternativeName>
        <fullName evidence="8">6-O-methylguanine-DNA methyltransferase</fullName>
        <shortName evidence="8">MGMT</shortName>
    </alternativeName>
    <alternativeName>
        <fullName evidence="8">O-6-methylguanine-DNA-alkyltransferase</fullName>
    </alternativeName>
</protein>
<evidence type="ECO:0000313" key="10">
    <source>
        <dbReference type="EMBL" id="MDT8898903.1"/>
    </source>
</evidence>
<dbReference type="CDD" id="cd06445">
    <property type="entry name" value="ATase"/>
    <property type="match status" value="1"/>
</dbReference>
<reference evidence="10 11" key="1">
    <citation type="submission" date="2023-07" db="EMBL/GenBank/DDBJ databases">
        <title>Novel species of Thermanaerothrix with wide hydrolytic capabilities.</title>
        <authorList>
            <person name="Zayulina K.S."/>
            <person name="Podosokorskaya O.A."/>
            <person name="Elcheninov A.G."/>
        </authorList>
    </citation>
    <scope>NUCLEOTIDE SEQUENCE [LARGE SCALE GENOMIC DNA]</scope>
    <source>
        <strain evidence="10 11">4228-RoL</strain>
    </source>
</reference>
<comment type="function">
    <text evidence="8">Involved in the cellular defense against the biological effects of O6-methylguanine (O6-MeG) and O4-methylthymine (O4-MeT) in DNA. Repairs the methylated nucleobase in DNA by stoichiometrically transferring the methyl group to a cysteine residue in the enzyme. This is a suicide reaction: the enzyme is irreversibly inactivated.</text>
</comment>
<keyword evidence="11" id="KW-1185">Reference proteome</keyword>
<dbReference type="InterPro" id="IPR023546">
    <property type="entry name" value="MGMT"/>
</dbReference>
<dbReference type="HAMAP" id="MF_00772">
    <property type="entry name" value="OGT"/>
    <property type="match status" value="1"/>
</dbReference>
<evidence type="ECO:0000313" key="11">
    <source>
        <dbReference type="Proteomes" id="UP001254165"/>
    </source>
</evidence>
<comment type="similarity">
    <text evidence="8">Belongs to the MGMT family.</text>
</comment>
<dbReference type="EC" id="2.1.1.63" evidence="8"/>
<dbReference type="GO" id="GO:0032259">
    <property type="term" value="P:methylation"/>
    <property type="evidence" value="ECO:0007669"/>
    <property type="project" value="UniProtKB-KW"/>
</dbReference>
<evidence type="ECO:0000256" key="7">
    <source>
        <dbReference type="ARBA" id="ARBA00049348"/>
    </source>
</evidence>
<evidence type="ECO:0000256" key="4">
    <source>
        <dbReference type="ARBA" id="ARBA00022679"/>
    </source>
</evidence>
<comment type="subcellular location">
    <subcellularLocation>
        <location evidence="8">Cytoplasm</location>
    </subcellularLocation>
</comment>
<dbReference type="SUPFAM" id="SSF53155">
    <property type="entry name" value="Methylated DNA-protein cysteine methyltransferase domain"/>
    <property type="match status" value="1"/>
</dbReference>
<feature type="domain" description="Methylated-DNA-[protein]-cysteine S-methyltransferase DNA binding" evidence="9">
    <location>
        <begin position="98"/>
        <end position="175"/>
    </location>
</feature>
<evidence type="ECO:0000256" key="2">
    <source>
        <dbReference type="ARBA" id="ARBA00022490"/>
    </source>
</evidence>
<keyword evidence="3 8" id="KW-0489">Methyltransferase</keyword>
<evidence type="ECO:0000259" key="9">
    <source>
        <dbReference type="Pfam" id="PF01035"/>
    </source>
</evidence>
<dbReference type="InterPro" id="IPR036388">
    <property type="entry name" value="WH-like_DNA-bd_sf"/>
</dbReference>
<sequence>MSKTRLSTSQYLLEDGFPLATGYLETSPIGPVSIWTSPRGVVRLIIGQVQVTTHPNDDRTAPTILDQALNEVAAYLAGQLRQFTVAIDWQVISPKSRPILEYTYTIPYGEIRTYGEIALHLGRPNAARAVGSAMAHNPIPLIIPCHRVIGSDRSLHGYGGGAGLPTKAWLLQLEGHTIVNQRVV</sequence>
<gene>
    <name evidence="10" type="ORF">QYE77_11575</name>
</gene>
<dbReference type="Proteomes" id="UP001254165">
    <property type="component" value="Unassembled WGS sequence"/>
</dbReference>
<evidence type="ECO:0000256" key="5">
    <source>
        <dbReference type="ARBA" id="ARBA00022763"/>
    </source>
</evidence>
<name>A0ABU3NPY9_9CHLR</name>
<accession>A0ABU3NPY9</accession>
<dbReference type="NCBIfam" id="TIGR00589">
    <property type="entry name" value="ogt"/>
    <property type="match status" value="1"/>
</dbReference>
<evidence type="ECO:0000256" key="8">
    <source>
        <dbReference type="HAMAP-Rule" id="MF_00772"/>
    </source>
</evidence>
<dbReference type="Gene3D" id="3.30.160.70">
    <property type="entry name" value="Methylated DNA-protein cysteine methyltransferase domain"/>
    <property type="match status" value="1"/>
</dbReference>
<organism evidence="10 11">
    <name type="scientific">Thermanaerothrix solaris</name>
    <dbReference type="NCBI Taxonomy" id="3058434"/>
    <lineage>
        <taxon>Bacteria</taxon>
        <taxon>Bacillati</taxon>
        <taxon>Chloroflexota</taxon>
        <taxon>Anaerolineae</taxon>
        <taxon>Anaerolineales</taxon>
        <taxon>Anaerolineaceae</taxon>
        <taxon>Thermanaerothrix</taxon>
    </lineage>
</organism>